<dbReference type="Proteomes" id="UP000664277">
    <property type="component" value="Unassembled WGS sequence"/>
</dbReference>
<dbReference type="EMBL" id="JAFLCK010000013">
    <property type="protein sequence ID" value="MBN8660754.1"/>
    <property type="molecule type" value="Genomic_DNA"/>
</dbReference>
<dbReference type="InterPro" id="IPR016181">
    <property type="entry name" value="Acyl_CoA_acyltransferase"/>
</dbReference>
<comment type="caution">
    <text evidence="2">The sequence shown here is derived from an EMBL/GenBank/DDBJ whole genome shotgun (WGS) entry which is preliminary data.</text>
</comment>
<accession>A0A8J7P825</accession>
<dbReference type="Pfam" id="PF00583">
    <property type="entry name" value="Acetyltransf_1"/>
    <property type="match status" value="1"/>
</dbReference>
<reference evidence="2" key="1">
    <citation type="submission" date="2021-02" db="EMBL/GenBank/DDBJ databases">
        <title>Genome-Resolved Metagenomics of a Microbial Community Performing Photosynthetic Biological Nutrient Removal.</title>
        <authorList>
            <person name="Mcdaniel E.A."/>
        </authorList>
    </citation>
    <scope>NUCLEOTIDE SEQUENCE</scope>
    <source>
        <strain evidence="2">UWPOB_OBS1</strain>
    </source>
</reference>
<proteinExistence type="predicted"/>
<organism evidence="2 3">
    <name type="scientific">Candidatus Obscuribacter phosphatis</name>
    <dbReference type="NCBI Taxonomy" id="1906157"/>
    <lineage>
        <taxon>Bacteria</taxon>
        <taxon>Bacillati</taxon>
        <taxon>Candidatus Melainabacteria</taxon>
        <taxon>Candidatus Obscuribacterales</taxon>
        <taxon>Candidatus Obscuribacteraceae</taxon>
        <taxon>Candidatus Obscuribacter</taxon>
    </lineage>
</organism>
<dbReference type="AlphaFoldDB" id="A0A8J7P825"/>
<evidence type="ECO:0000313" key="2">
    <source>
        <dbReference type="EMBL" id="MBN8660754.1"/>
    </source>
</evidence>
<sequence>MAVLAFQTATDAELDTIQTFVDSLYEIQTSSGNGRADIRLTFKEFSAHPEKGQIVSFKFDDHLCGYAIVVFFWSNEYRGNVLEIDELFVKPEYRRKKIAKSFFDWLEEEHHSAGWALQVSPDNLTACKFYSKLGFKETPSNYLFKDSIDDDFQRTLTKE</sequence>
<dbReference type="GO" id="GO:0016747">
    <property type="term" value="F:acyltransferase activity, transferring groups other than amino-acyl groups"/>
    <property type="evidence" value="ECO:0007669"/>
    <property type="project" value="InterPro"/>
</dbReference>
<evidence type="ECO:0000313" key="3">
    <source>
        <dbReference type="Proteomes" id="UP000664277"/>
    </source>
</evidence>
<dbReference type="InterPro" id="IPR000182">
    <property type="entry name" value="GNAT_dom"/>
</dbReference>
<gene>
    <name evidence="2" type="ORF">J0M35_10345</name>
</gene>
<feature type="domain" description="N-acetyltransferase" evidence="1">
    <location>
        <begin position="4"/>
        <end position="159"/>
    </location>
</feature>
<protein>
    <submittedName>
        <fullName evidence="2">GNAT family N-acetyltransferase</fullName>
    </submittedName>
</protein>
<dbReference type="PROSITE" id="PS51186">
    <property type="entry name" value="GNAT"/>
    <property type="match status" value="1"/>
</dbReference>
<dbReference type="CDD" id="cd04301">
    <property type="entry name" value="NAT_SF"/>
    <property type="match status" value="1"/>
</dbReference>
<evidence type="ECO:0000259" key="1">
    <source>
        <dbReference type="PROSITE" id="PS51186"/>
    </source>
</evidence>
<dbReference type="SUPFAM" id="SSF55729">
    <property type="entry name" value="Acyl-CoA N-acyltransferases (Nat)"/>
    <property type="match status" value="1"/>
</dbReference>
<name>A0A8J7P825_9BACT</name>
<dbReference type="Gene3D" id="3.40.630.30">
    <property type="match status" value="1"/>
</dbReference>